<keyword evidence="2" id="KW-0645">Protease</keyword>
<proteinExistence type="inferred from homology"/>
<evidence type="ECO:0000259" key="5">
    <source>
        <dbReference type="Pfam" id="PF00082"/>
    </source>
</evidence>
<reference evidence="7" key="2">
    <citation type="submission" date="2016-06" db="UniProtKB">
        <authorList>
            <consortium name="WormBaseParasite"/>
        </authorList>
    </citation>
    <scope>IDENTIFICATION</scope>
</reference>
<sequence>MYAYNEVITLLHLVHGTHVANIAAGHFPDDTQRDGTAPGAQIISMCIGDNRLNLQETGQSIIRAFNKCADLGVDIVNFSYGEFSHFMNSGKVIDALNKMVERGVIFVTSASNGRNKGF</sequence>
<comment type="caution">
    <text evidence="4">Lacks conserved residue(s) required for the propagation of feature annotation.</text>
</comment>
<evidence type="ECO:0000256" key="3">
    <source>
        <dbReference type="ARBA" id="ARBA00022825"/>
    </source>
</evidence>
<protein>
    <submittedName>
        <fullName evidence="7">Peptidase_S8 domain-containing protein</fullName>
    </submittedName>
</protein>
<feature type="domain" description="Peptidase S8/S53" evidence="5">
    <location>
        <begin position="14"/>
        <end position="113"/>
    </location>
</feature>
<dbReference type="GO" id="GO:0005829">
    <property type="term" value="C:cytosol"/>
    <property type="evidence" value="ECO:0007669"/>
    <property type="project" value="TreeGrafter"/>
</dbReference>
<dbReference type="GO" id="GO:0006508">
    <property type="term" value="P:proteolysis"/>
    <property type="evidence" value="ECO:0007669"/>
    <property type="project" value="UniProtKB-KW"/>
</dbReference>
<evidence type="ECO:0000256" key="4">
    <source>
        <dbReference type="PROSITE-ProRule" id="PRU01240"/>
    </source>
</evidence>
<evidence type="ECO:0000256" key="1">
    <source>
        <dbReference type="ARBA" id="ARBA00011073"/>
    </source>
</evidence>
<evidence type="ECO:0000256" key="2">
    <source>
        <dbReference type="ARBA" id="ARBA00022670"/>
    </source>
</evidence>
<dbReference type="InterPro" id="IPR036852">
    <property type="entry name" value="Peptidase_S8/S53_dom_sf"/>
</dbReference>
<comment type="similarity">
    <text evidence="1 4">Belongs to the peptidase S8 family.</text>
</comment>
<dbReference type="PANTHER" id="PTHR43806">
    <property type="entry name" value="PEPTIDASE S8"/>
    <property type="match status" value="1"/>
</dbReference>
<evidence type="ECO:0000313" key="7">
    <source>
        <dbReference type="WBParaSite" id="GPLIN_001556400"/>
    </source>
</evidence>
<dbReference type="WBParaSite" id="GPLIN_001556400">
    <property type="protein sequence ID" value="GPLIN_001556400"/>
    <property type="gene ID" value="GPLIN_001556400"/>
</dbReference>
<keyword evidence="3" id="KW-0720">Serine protease</keyword>
<accession>A0A183CRQ6</accession>
<dbReference type="InterPro" id="IPR000209">
    <property type="entry name" value="Peptidase_S8/S53_dom"/>
</dbReference>
<dbReference type="Gene3D" id="3.40.50.200">
    <property type="entry name" value="Peptidase S8/S53 domain"/>
    <property type="match status" value="1"/>
</dbReference>
<evidence type="ECO:0000313" key="6">
    <source>
        <dbReference type="Proteomes" id="UP000050741"/>
    </source>
</evidence>
<keyword evidence="3" id="KW-0378">Hydrolase</keyword>
<organism evidence="6 7">
    <name type="scientific">Globodera pallida</name>
    <name type="common">Potato cyst nematode worm</name>
    <name type="synonym">Heterodera pallida</name>
    <dbReference type="NCBI Taxonomy" id="36090"/>
    <lineage>
        <taxon>Eukaryota</taxon>
        <taxon>Metazoa</taxon>
        <taxon>Ecdysozoa</taxon>
        <taxon>Nematoda</taxon>
        <taxon>Chromadorea</taxon>
        <taxon>Rhabditida</taxon>
        <taxon>Tylenchina</taxon>
        <taxon>Tylenchomorpha</taxon>
        <taxon>Tylenchoidea</taxon>
        <taxon>Heteroderidae</taxon>
        <taxon>Heteroderinae</taxon>
        <taxon>Globodera</taxon>
    </lineage>
</organism>
<dbReference type="GO" id="GO:0008240">
    <property type="term" value="F:tripeptidyl-peptidase activity"/>
    <property type="evidence" value="ECO:0007669"/>
    <property type="project" value="TreeGrafter"/>
</dbReference>
<dbReference type="Proteomes" id="UP000050741">
    <property type="component" value="Unassembled WGS sequence"/>
</dbReference>
<dbReference type="SUPFAM" id="SSF52743">
    <property type="entry name" value="Subtilisin-like"/>
    <property type="match status" value="1"/>
</dbReference>
<dbReference type="AlphaFoldDB" id="A0A183CRQ6"/>
<name>A0A183CRQ6_GLOPA</name>
<dbReference type="Pfam" id="PF00082">
    <property type="entry name" value="Peptidase_S8"/>
    <property type="match status" value="1"/>
</dbReference>
<dbReference type="PROSITE" id="PS51892">
    <property type="entry name" value="SUBTILASE"/>
    <property type="match status" value="1"/>
</dbReference>
<dbReference type="InterPro" id="IPR050131">
    <property type="entry name" value="Peptidase_S8_subtilisin-like"/>
</dbReference>
<reference evidence="6" key="1">
    <citation type="submission" date="2014-05" db="EMBL/GenBank/DDBJ databases">
        <title>The genome and life-stage specific transcriptomes of Globodera pallida elucidate key aspects of plant parasitism by a cyst nematode.</title>
        <authorList>
            <person name="Cotton J.A."/>
            <person name="Lilley C.J."/>
            <person name="Jones L.M."/>
            <person name="Kikuchi T."/>
            <person name="Reid A.J."/>
            <person name="Thorpe P."/>
            <person name="Tsai I.J."/>
            <person name="Beasley H."/>
            <person name="Blok V."/>
            <person name="Cock P.J.A."/>
            <person name="Van den Akker S.E."/>
            <person name="Holroyd N."/>
            <person name="Hunt M."/>
            <person name="Mantelin S."/>
            <person name="Naghra H."/>
            <person name="Pain A."/>
            <person name="Palomares-Rius J.E."/>
            <person name="Zarowiecki M."/>
            <person name="Berriman M."/>
            <person name="Jones J.T."/>
            <person name="Urwin P.E."/>
        </authorList>
    </citation>
    <scope>NUCLEOTIDE SEQUENCE [LARGE SCALE GENOMIC DNA]</scope>
    <source>
        <strain evidence="6">Lindley</strain>
    </source>
</reference>
<dbReference type="PANTHER" id="PTHR43806:SF14">
    <property type="entry name" value="TRIPEPTIDYL-PEPTIDASE 2"/>
    <property type="match status" value="1"/>
</dbReference>
<dbReference type="GO" id="GO:0004252">
    <property type="term" value="F:serine-type endopeptidase activity"/>
    <property type="evidence" value="ECO:0007669"/>
    <property type="project" value="InterPro"/>
</dbReference>
<keyword evidence="6" id="KW-1185">Reference proteome</keyword>